<dbReference type="EMBL" id="LJUO01000040">
    <property type="protein sequence ID" value="KPK72139.1"/>
    <property type="molecule type" value="Genomic_DNA"/>
</dbReference>
<evidence type="ECO:0000313" key="3">
    <source>
        <dbReference type="Proteomes" id="UP000051096"/>
    </source>
</evidence>
<keyword evidence="2" id="KW-0378">Hydrolase</keyword>
<name>A0A0S8GIP0_UNCW3</name>
<reference evidence="2 3" key="1">
    <citation type="journal article" date="2015" name="Microbiome">
        <title>Genomic resolution of linkages in carbon, nitrogen, and sulfur cycling among widespread estuary sediment bacteria.</title>
        <authorList>
            <person name="Baker B.J."/>
            <person name="Lazar C.S."/>
            <person name="Teske A.P."/>
            <person name="Dick G.J."/>
        </authorList>
    </citation>
    <scope>NUCLEOTIDE SEQUENCE [LARGE SCALE GENOMIC DNA]</scope>
    <source>
        <strain evidence="2">SM23_60</strain>
    </source>
</reference>
<dbReference type="PANTHER" id="PTHR43546:SF3">
    <property type="entry name" value="UPF0173 METAL-DEPENDENT HYDROLASE MJ1163"/>
    <property type="match status" value="1"/>
</dbReference>
<protein>
    <submittedName>
        <fullName evidence="2">Metal-dependent hydrolase</fullName>
    </submittedName>
</protein>
<evidence type="ECO:0000256" key="1">
    <source>
        <dbReference type="SAM" id="SignalP"/>
    </source>
</evidence>
<feature type="signal peptide" evidence="1">
    <location>
        <begin position="1"/>
        <end position="20"/>
    </location>
</feature>
<keyword evidence="1" id="KW-0732">Signal</keyword>
<dbReference type="SUPFAM" id="SSF56281">
    <property type="entry name" value="Metallo-hydrolase/oxidoreductase"/>
    <property type="match status" value="1"/>
</dbReference>
<dbReference type="Proteomes" id="UP000051096">
    <property type="component" value="Unassembled WGS sequence"/>
</dbReference>
<evidence type="ECO:0000313" key="2">
    <source>
        <dbReference type="EMBL" id="KPK72139.1"/>
    </source>
</evidence>
<dbReference type="InterPro" id="IPR050114">
    <property type="entry name" value="UPF0173_UPF0282_UlaG_hydrolase"/>
</dbReference>
<dbReference type="PATRIC" id="fig|1703780.3.peg.2514"/>
<dbReference type="InterPro" id="IPR036866">
    <property type="entry name" value="RibonucZ/Hydroxyglut_hydro"/>
</dbReference>
<dbReference type="Gene3D" id="3.60.15.10">
    <property type="entry name" value="Ribonuclease Z/Hydroxyacylglutathione hydrolase-like"/>
    <property type="match status" value="1"/>
</dbReference>
<gene>
    <name evidence="2" type="ORF">AMJ87_05580</name>
</gene>
<dbReference type="GO" id="GO:0016787">
    <property type="term" value="F:hydrolase activity"/>
    <property type="evidence" value="ECO:0007669"/>
    <property type="project" value="UniProtKB-KW"/>
</dbReference>
<dbReference type="AlphaFoldDB" id="A0A0S8GIP0"/>
<sequence length="256" mass="28669">MKYLIGTLLLIIFCAGMVMAQEQEPFGTDTITTSAGDLEITFIGHASLMFRFDGKIIHIDPWGQLADYSTLPDADLILLTHHHNDHLDPLAIQHVRTESTIVVLTEMCATGIKNGVIMKNGDQDTFFGIEVLAIPAYNLVHKRENGVLYHPKGEGNGYVLTFGETRVYIAGDTENTPEMKALEDIDYAFLPMNVPYTMTPEMVADAVNAFKPAVLYPYHTGDTDVSELVKLLEGSTTTQIRIRKMNNRRHKTRIQR</sequence>
<comment type="caution">
    <text evidence="2">The sequence shown here is derived from an EMBL/GenBank/DDBJ whole genome shotgun (WGS) entry which is preliminary data.</text>
</comment>
<proteinExistence type="predicted"/>
<feature type="chain" id="PRO_5006646982" evidence="1">
    <location>
        <begin position="21"/>
        <end position="256"/>
    </location>
</feature>
<dbReference type="PANTHER" id="PTHR43546">
    <property type="entry name" value="UPF0173 METAL-DEPENDENT HYDROLASE MJ1163-RELATED"/>
    <property type="match status" value="1"/>
</dbReference>
<organism evidence="2 3">
    <name type="scientific">candidate division WOR_3 bacterium SM23_60</name>
    <dbReference type="NCBI Taxonomy" id="1703780"/>
    <lineage>
        <taxon>Bacteria</taxon>
        <taxon>Bacteria division WOR-3</taxon>
    </lineage>
</organism>
<dbReference type="Pfam" id="PF13483">
    <property type="entry name" value="Lactamase_B_3"/>
    <property type="match status" value="1"/>
</dbReference>
<accession>A0A0S8GIP0</accession>